<dbReference type="OrthoDB" id="9803036at2"/>
<dbReference type="InterPro" id="IPR011004">
    <property type="entry name" value="Trimer_LpxA-like_sf"/>
</dbReference>
<gene>
    <name evidence="1" type="ORF">DES40_0791</name>
</gene>
<proteinExistence type="predicted"/>
<reference evidence="1 2" key="1">
    <citation type="submission" date="2018-10" db="EMBL/GenBank/DDBJ databases">
        <title>Genomic Encyclopedia of Type Strains, Phase IV (KMG-IV): sequencing the most valuable type-strain genomes for metagenomic binning, comparative biology and taxonomic classification.</title>
        <authorList>
            <person name="Goeker M."/>
        </authorList>
    </citation>
    <scope>NUCLEOTIDE SEQUENCE [LARGE SCALE GENOMIC DNA]</scope>
    <source>
        <strain evidence="1 2">DSM 22008</strain>
    </source>
</reference>
<dbReference type="InParanoid" id="A0A420WKE8"/>
<dbReference type="EMBL" id="RBII01000001">
    <property type="protein sequence ID" value="RKQ71470.1"/>
    <property type="molecule type" value="Genomic_DNA"/>
</dbReference>
<dbReference type="FunCoup" id="A0A420WKE8">
    <property type="interactions" value="363"/>
</dbReference>
<dbReference type="RefSeq" id="WP_121099241.1">
    <property type="nucleotide sequence ID" value="NZ_RBII01000001.1"/>
</dbReference>
<keyword evidence="1" id="KW-0808">Transferase</keyword>
<dbReference type="InterPro" id="IPR001451">
    <property type="entry name" value="Hexapep"/>
</dbReference>
<comment type="caution">
    <text evidence="1">The sequence shown here is derived from an EMBL/GenBank/DDBJ whole genome shotgun (WGS) entry which is preliminary data.</text>
</comment>
<keyword evidence="2" id="KW-1185">Reference proteome</keyword>
<dbReference type="GO" id="GO:0016740">
    <property type="term" value="F:transferase activity"/>
    <property type="evidence" value="ECO:0007669"/>
    <property type="project" value="UniProtKB-KW"/>
</dbReference>
<dbReference type="AlphaFoldDB" id="A0A420WKE8"/>
<evidence type="ECO:0000313" key="1">
    <source>
        <dbReference type="EMBL" id="RKQ71470.1"/>
    </source>
</evidence>
<dbReference type="PANTHER" id="PTHR13061">
    <property type="entry name" value="DYNACTIN SUBUNIT P25"/>
    <property type="match status" value="1"/>
</dbReference>
<protein>
    <submittedName>
        <fullName evidence="1">Carbonic anhydrase/acetyltransferase-like protein (Isoleucine patch superfamily)</fullName>
    </submittedName>
</protein>
<dbReference type="CDD" id="cd04645">
    <property type="entry name" value="LbH_gamma_CA_like"/>
    <property type="match status" value="1"/>
</dbReference>
<accession>A0A420WKE8</accession>
<name>A0A420WKE8_9PROT</name>
<evidence type="ECO:0000313" key="2">
    <source>
        <dbReference type="Proteomes" id="UP000282211"/>
    </source>
</evidence>
<organism evidence="1 2">
    <name type="scientific">Litorimonas taeanensis</name>
    <dbReference type="NCBI Taxonomy" id="568099"/>
    <lineage>
        <taxon>Bacteria</taxon>
        <taxon>Pseudomonadati</taxon>
        <taxon>Pseudomonadota</taxon>
        <taxon>Alphaproteobacteria</taxon>
        <taxon>Maricaulales</taxon>
        <taxon>Robiginitomaculaceae</taxon>
    </lineage>
</organism>
<dbReference type="InterPro" id="IPR047324">
    <property type="entry name" value="LbH_gamma_CA-like"/>
</dbReference>
<dbReference type="InterPro" id="IPR050484">
    <property type="entry name" value="Transf_Hexapept/Carb_Anhydrase"/>
</dbReference>
<dbReference type="PANTHER" id="PTHR13061:SF29">
    <property type="entry name" value="GAMMA CARBONIC ANHYDRASE-LIKE 1, MITOCHONDRIAL-RELATED"/>
    <property type="match status" value="1"/>
</dbReference>
<dbReference type="Proteomes" id="UP000282211">
    <property type="component" value="Unassembled WGS sequence"/>
</dbReference>
<dbReference type="Pfam" id="PF00132">
    <property type="entry name" value="Hexapep"/>
    <property type="match status" value="1"/>
</dbReference>
<dbReference type="Gene3D" id="2.160.10.10">
    <property type="entry name" value="Hexapeptide repeat proteins"/>
    <property type="match status" value="1"/>
</dbReference>
<dbReference type="SUPFAM" id="SSF51161">
    <property type="entry name" value="Trimeric LpxA-like enzymes"/>
    <property type="match status" value="1"/>
</dbReference>
<sequence>MTVYALGDVIPQLDETAWVADSATVVGNVMMAVGASVWFGAVVRGDNDPIQIGSRTNIQDNSVLHSDAGSPLTIGTGVTVGHQAMLHGCTIGDNTLIGIGATILNGVVIGKNCLIGAHALITENKVIPDNSVVMGAPGRVVKAVPVAQEAMLKASADYYVKNAKRFKAESKPV</sequence>